<accession>A0A843TRF8</accession>
<proteinExistence type="predicted"/>
<comment type="caution">
    <text evidence="2">The sequence shown here is derived from an EMBL/GenBank/DDBJ whole genome shotgun (WGS) entry which is preliminary data.</text>
</comment>
<sequence>MRRRARPRHRRGRRGGSRHNCSFSPFLSSATGDPALPVGREGWRGRDRWGWGICLCAARRCHIFTSRRCCLSAACCLQASSLFRRHLVLLLAEPPFLGPQQLCFHRAVLRTQAGRPGYGGVAGGVIVRTMLLDNELAEDRLEKQNGATSSIKPQKITYIIPGIKDLDHTEIIDFVQKAHDLLDPSILECAWIELLQKNKLVTTEELAEIVYGCWEPLESYCAHLLLSKDEVYFTVKESKGFSSVYQPRPIALIILLLGYGLDSPPKKLFLLTFMKPTGSHPLEQSHEQ</sequence>
<gene>
    <name evidence="2" type="ORF">Taro_007488</name>
</gene>
<organism evidence="2 3">
    <name type="scientific">Colocasia esculenta</name>
    <name type="common">Wild taro</name>
    <name type="synonym">Arum esculentum</name>
    <dbReference type="NCBI Taxonomy" id="4460"/>
    <lineage>
        <taxon>Eukaryota</taxon>
        <taxon>Viridiplantae</taxon>
        <taxon>Streptophyta</taxon>
        <taxon>Embryophyta</taxon>
        <taxon>Tracheophyta</taxon>
        <taxon>Spermatophyta</taxon>
        <taxon>Magnoliopsida</taxon>
        <taxon>Liliopsida</taxon>
        <taxon>Araceae</taxon>
        <taxon>Aroideae</taxon>
        <taxon>Colocasieae</taxon>
        <taxon>Colocasia</taxon>
    </lineage>
</organism>
<dbReference type="EMBL" id="NMUH01000236">
    <property type="protein sequence ID" value="MQL75122.1"/>
    <property type="molecule type" value="Genomic_DNA"/>
</dbReference>
<evidence type="ECO:0000313" key="2">
    <source>
        <dbReference type="EMBL" id="MQL75122.1"/>
    </source>
</evidence>
<dbReference type="Pfam" id="PF25255">
    <property type="entry name" value="WHD_RNase_II"/>
    <property type="match status" value="1"/>
</dbReference>
<dbReference type="AlphaFoldDB" id="A0A843TRF8"/>
<keyword evidence="3" id="KW-1185">Reference proteome</keyword>
<evidence type="ECO:0000259" key="1">
    <source>
        <dbReference type="Pfam" id="PF25255"/>
    </source>
</evidence>
<feature type="non-terminal residue" evidence="2">
    <location>
        <position position="1"/>
    </location>
</feature>
<dbReference type="InterPro" id="IPR057324">
    <property type="entry name" value="WH_RNase_II"/>
</dbReference>
<dbReference type="OrthoDB" id="2285229at2759"/>
<evidence type="ECO:0000313" key="3">
    <source>
        <dbReference type="Proteomes" id="UP000652761"/>
    </source>
</evidence>
<protein>
    <recommendedName>
        <fullName evidence="1">Ribonuclease II winged helix domain-containing protein</fullName>
    </recommendedName>
</protein>
<feature type="domain" description="Ribonuclease II winged helix" evidence="1">
    <location>
        <begin position="173"/>
        <end position="250"/>
    </location>
</feature>
<reference evidence="2" key="1">
    <citation type="submission" date="2017-07" db="EMBL/GenBank/DDBJ databases">
        <title>Taro Niue Genome Assembly and Annotation.</title>
        <authorList>
            <person name="Atibalentja N."/>
            <person name="Keating K."/>
            <person name="Fields C.J."/>
        </authorList>
    </citation>
    <scope>NUCLEOTIDE SEQUENCE</scope>
    <source>
        <strain evidence="2">Niue_2</strain>
        <tissue evidence="2">Leaf</tissue>
    </source>
</reference>
<name>A0A843TRF8_COLES</name>
<dbReference type="Proteomes" id="UP000652761">
    <property type="component" value="Unassembled WGS sequence"/>
</dbReference>